<dbReference type="EMBL" id="JAYEET010000001">
    <property type="protein sequence ID" value="MEA1604520.1"/>
    <property type="molecule type" value="Genomic_DNA"/>
</dbReference>
<keyword evidence="3" id="KW-1185">Reference proteome</keyword>
<dbReference type="Proteomes" id="UP001292571">
    <property type="component" value="Unassembled WGS sequence"/>
</dbReference>
<dbReference type="Gene3D" id="3.40.50.11200">
    <property type="match status" value="1"/>
</dbReference>
<evidence type="ECO:0000259" key="1">
    <source>
        <dbReference type="Pfam" id="PF08937"/>
    </source>
</evidence>
<protein>
    <submittedName>
        <fullName evidence="2">TIR domain-containing protein</fullName>
    </submittedName>
</protein>
<organism evidence="2 3">
    <name type="scientific">Pseudomonas spirodelae</name>
    <dbReference type="NCBI Taxonomy" id="3101751"/>
    <lineage>
        <taxon>Bacteria</taxon>
        <taxon>Pseudomonadati</taxon>
        <taxon>Pseudomonadota</taxon>
        <taxon>Gammaproteobacteria</taxon>
        <taxon>Pseudomonadales</taxon>
        <taxon>Pseudomonadaceae</taxon>
        <taxon>Pseudomonas</taxon>
    </lineage>
</organism>
<gene>
    <name evidence="2" type="ORF">SOP97_01625</name>
</gene>
<evidence type="ECO:0000313" key="3">
    <source>
        <dbReference type="Proteomes" id="UP001292571"/>
    </source>
</evidence>
<reference evidence="2 3" key="1">
    <citation type="submission" date="2023-12" db="EMBL/GenBank/DDBJ databases">
        <title>Pseudomonas sp. T5W1.</title>
        <authorList>
            <person name="Maltman C."/>
        </authorList>
    </citation>
    <scope>NUCLEOTIDE SEQUENCE [LARGE SCALE GENOMIC DNA]</scope>
    <source>
        <strain evidence="2 3">T5W1</strain>
    </source>
</reference>
<accession>A0ABU5P4H7</accession>
<proteinExistence type="predicted"/>
<evidence type="ECO:0000313" key="2">
    <source>
        <dbReference type="EMBL" id="MEA1604520.1"/>
    </source>
</evidence>
<comment type="caution">
    <text evidence="2">The sequence shown here is derived from an EMBL/GenBank/DDBJ whole genome shotgun (WGS) entry which is preliminary data.</text>
</comment>
<sequence>MAYRNGTYVAFHAGGTTDPTKSDIKYYNTMKMWDASKHIEFSLCNSHEKTSSVRDSSNKETLKRSLITRLRNSKQFLLILTKTTKNDTDWVPFEIAYAVDTCELPLILAYPDYDSIMAPAELSDYWPPALKARIENGSARAIHIPFRKAPVLDALSQFGITNKNYPTNGYGYYTREAHQEWGLV</sequence>
<name>A0ABU5P4H7_9PSED</name>
<feature type="domain" description="Thoeris protein ThsB TIR-like" evidence="1">
    <location>
        <begin position="8"/>
        <end position="114"/>
    </location>
</feature>
<dbReference type="Pfam" id="PF08937">
    <property type="entry name" value="ThsB_TIR"/>
    <property type="match status" value="1"/>
</dbReference>
<dbReference type="InterPro" id="IPR015032">
    <property type="entry name" value="ThsB__TIR-like_domain"/>
</dbReference>
<dbReference type="RefSeq" id="WP_322947899.1">
    <property type="nucleotide sequence ID" value="NZ_JAYEET010000001.1"/>
</dbReference>